<evidence type="ECO:0000313" key="2">
    <source>
        <dbReference type="EMBL" id="QQU01922.1"/>
    </source>
</evidence>
<dbReference type="OrthoDB" id="6313827at2"/>
<proteinExistence type="predicted"/>
<feature type="binding site" evidence="1">
    <location>
        <position position="263"/>
    </location>
    <ligand>
        <name>Zn(2+)</name>
        <dbReference type="ChEBI" id="CHEBI:29105"/>
    </ligand>
</feature>
<evidence type="ECO:0000256" key="1">
    <source>
        <dbReference type="PIRSR" id="PIRSR607822-1"/>
    </source>
</evidence>
<keyword evidence="1" id="KW-0479">Metal-binding</keyword>
<organism evidence="2 3">
    <name type="scientific">Myroides odoratus</name>
    <name type="common">Flavobacterium odoratum</name>
    <dbReference type="NCBI Taxonomy" id="256"/>
    <lineage>
        <taxon>Bacteria</taxon>
        <taxon>Pseudomonadati</taxon>
        <taxon>Bacteroidota</taxon>
        <taxon>Flavobacteriia</taxon>
        <taxon>Flavobacteriales</taxon>
        <taxon>Flavobacteriaceae</taxon>
        <taxon>Myroides</taxon>
    </lineage>
</organism>
<dbReference type="PRINTS" id="PR01950">
    <property type="entry name" value="LANCSUPER"/>
</dbReference>
<dbReference type="SUPFAM" id="SSF158745">
    <property type="entry name" value="LanC-like"/>
    <property type="match status" value="1"/>
</dbReference>
<dbReference type="GO" id="GO:0031179">
    <property type="term" value="P:peptide modification"/>
    <property type="evidence" value="ECO:0007669"/>
    <property type="project" value="InterPro"/>
</dbReference>
<keyword evidence="1" id="KW-0862">Zinc</keyword>
<dbReference type="SMART" id="SM01260">
    <property type="entry name" value="LANC_like"/>
    <property type="match status" value="1"/>
</dbReference>
<sequence>MKKLELEEIILAIEQEINHNLHVFSDSSIEYGRMGGAIFYYYAFDYFKNDSFFSKGEFLIEKSIDYISNQIFNNPSLKYKGDSVGFMLSSFGKGLLFIQNNFEFRYDFSSYCMELNEVLYDITKQTINKKDHDYFCGTFSTGYYFLNHYKYNKDEFSKSILNLIVKAVIKDKIILNEEEVYWNSPTFNNSVYLGLSHGAAMIINFLSKVIEFNIYVGDKKELEDVLFKAITFLIRRERNYLDGYFPHTFIQDEKASITQLSMCYGDLGVLYAISNALRLLEIENFDERINELLISTSKRRLNKNYTQDSSILYGCSGLYYLYKDLYNRTNNEIYLESYLYWFECIFKFRDSQKKNLAGFQFEYEKFNEADKSATFSFYWGIGGIGITLMKEGLATLPDLNELLLIG</sequence>
<accession>A0A9Q7EA34</accession>
<dbReference type="GO" id="GO:0046872">
    <property type="term" value="F:metal ion binding"/>
    <property type="evidence" value="ECO:0007669"/>
    <property type="project" value="UniProtKB-KW"/>
</dbReference>
<dbReference type="InterPro" id="IPR007822">
    <property type="entry name" value="LANC-like"/>
</dbReference>
<reference evidence="2 3" key="1">
    <citation type="submission" date="2021-01" db="EMBL/GenBank/DDBJ databases">
        <title>FDA dAtabase for Regulatory Grade micrObial Sequences (FDA-ARGOS): Supporting development and validation of Infectious Disease Dx tests.</title>
        <authorList>
            <person name="Sproer C."/>
            <person name="Gronow S."/>
            <person name="Severitt S."/>
            <person name="Schroder I."/>
            <person name="Tallon L."/>
            <person name="Sadzewicz L."/>
            <person name="Zhao X."/>
            <person name="Boylan J."/>
            <person name="Ott S."/>
            <person name="Bowen H."/>
            <person name="Vavikolanu K."/>
            <person name="Mehta A."/>
            <person name="Aluvathingal J."/>
            <person name="Nadendla S."/>
            <person name="Lowell S."/>
            <person name="Myers T."/>
            <person name="Yan Y."/>
            <person name="Sichtig H."/>
        </authorList>
    </citation>
    <scope>NUCLEOTIDE SEQUENCE [LARGE SCALE GENOMIC DNA]</scope>
    <source>
        <strain evidence="2 3">FDAARGOS_1131</strain>
    </source>
</reference>
<evidence type="ECO:0000313" key="3">
    <source>
        <dbReference type="Proteomes" id="UP000596202"/>
    </source>
</evidence>
<dbReference type="Pfam" id="PF05147">
    <property type="entry name" value="LANC_like"/>
    <property type="match status" value="1"/>
</dbReference>
<name>A0A9Q7EA34_MYROD</name>
<dbReference type="GeneID" id="93527856"/>
<dbReference type="Gene3D" id="1.50.10.20">
    <property type="match status" value="1"/>
</dbReference>
<protein>
    <submittedName>
        <fullName evidence="2">Lanthionine synthetase</fullName>
    </submittedName>
</protein>
<dbReference type="EMBL" id="CP068108">
    <property type="protein sequence ID" value="QQU01922.1"/>
    <property type="molecule type" value="Genomic_DNA"/>
</dbReference>
<gene>
    <name evidence="2" type="ORF">I6I88_09330</name>
</gene>
<dbReference type="Proteomes" id="UP000596202">
    <property type="component" value="Chromosome"/>
</dbReference>
<dbReference type="AlphaFoldDB" id="A0A9Q7EA34"/>
<dbReference type="RefSeq" id="WP_002985197.1">
    <property type="nucleotide sequence ID" value="NZ_CP068108.1"/>
</dbReference>